<comment type="similarity">
    <text evidence="1">Belongs to the short-chain dehydrogenases/reductases (SDR) family.</text>
</comment>
<dbReference type="STRING" id="1304275.C41B8_06792"/>
<dbReference type="GO" id="GO:0016491">
    <property type="term" value="F:oxidoreductase activity"/>
    <property type="evidence" value="ECO:0007669"/>
    <property type="project" value="UniProtKB-KW"/>
</dbReference>
<sequence length="261" mass="26885">MNPSQQPVALITGAGSADGIGFAIARELGQAGMAVLICATSERIFDRVEELRQSGLSAHGFIADLTIEAEVHRLCADAEAQHGRVDVLVNNAGMSQLGSPEPSADIVNTTLDEWMLSLNRNLTTAFLITRALLPGMIQRGYGRIVNISSTTGTTGSNPGEAPYAAAKAGMVGLTQSLALETAQSGVTANCVAPGWIETASSTEEEIRAGQSSPIGRPGRPAEIAAAVAFLASAGASYITGTTLVVDGGNAIVENLHTQGKR</sequence>
<comment type="caution">
    <text evidence="4">The sequence shown here is derived from an EMBL/GenBank/DDBJ whole genome shotgun (WGS) entry which is preliminary data.</text>
</comment>
<reference evidence="4 5" key="1">
    <citation type="submission" date="2013-03" db="EMBL/GenBank/DDBJ databases">
        <title>Salinisphaera hydrothermalis C41B8 Genome Sequencing.</title>
        <authorList>
            <person name="Li C."/>
            <person name="Lai Q."/>
            <person name="Shao Z."/>
        </authorList>
    </citation>
    <scope>NUCLEOTIDE SEQUENCE [LARGE SCALE GENOMIC DNA]</scope>
    <source>
        <strain evidence="4 5">C41B8</strain>
    </source>
</reference>
<dbReference type="Proteomes" id="UP000028302">
    <property type="component" value="Unassembled WGS sequence"/>
</dbReference>
<dbReference type="CDD" id="cd05233">
    <property type="entry name" value="SDR_c"/>
    <property type="match status" value="1"/>
</dbReference>
<dbReference type="InterPro" id="IPR002347">
    <property type="entry name" value="SDR_fam"/>
</dbReference>
<protein>
    <submittedName>
        <fullName evidence="4">Putative short-chain dehydrogenase</fullName>
    </submittedName>
</protein>
<dbReference type="Pfam" id="PF13561">
    <property type="entry name" value="adh_short_C2"/>
    <property type="match status" value="1"/>
</dbReference>
<evidence type="ECO:0000256" key="1">
    <source>
        <dbReference type="ARBA" id="ARBA00006484"/>
    </source>
</evidence>
<evidence type="ECO:0000259" key="3">
    <source>
        <dbReference type="SMART" id="SM00822"/>
    </source>
</evidence>
<feature type="domain" description="Ketoreductase" evidence="3">
    <location>
        <begin position="13"/>
        <end position="198"/>
    </location>
</feature>
<dbReference type="EMBL" id="APNK01000007">
    <property type="protein sequence ID" value="KEZ77981.1"/>
    <property type="molecule type" value="Genomic_DNA"/>
</dbReference>
<evidence type="ECO:0000256" key="2">
    <source>
        <dbReference type="ARBA" id="ARBA00023002"/>
    </source>
</evidence>
<dbReference type="InterPro" id="IPR057326">
    <property type="entry name" value="KR_dom"/>
</dbReference>
<dbReference type="InterPro" id="IPR036291">
    <property type="entry name" value="NAD(P)-bd_dom_sf"/>
</dbReference>
<proteinExistence type="inferred from homology"/>
<dbReference type="SUPFAM" id="SSF51735">
    <property type="entry name" value="NAD(P)-binding Rossmann-fold domains"/>
    <property type="match status" value="1"/>
</dbReference>
<dbReference type="OrthoDB" id="9804774at2"/>
<name>A0A084IMP7_SALHC</name>
<evidence type="ECO:0000313" key="5">
    <source>
        <dbReference type="Proteomes" id="UP000028302"/>
    </source>
</evidence>
<accession>A0A084IMP7</accession>
<organism evidence="4 5">
    <name type="scientific">Salinisphaera hydrothermalis (strain C41B8)</name>
    <dbReference type="NCBI Taxonomy" id="1304275"/>
    <lineage>
        <taxon>Bacteria</taxon>
        <taxon>Pseudomonadati</taxon>
        <taxon>Pseudomonadota</taxon>
        <taxon>Gammaproteobacteria</taxon>
        <taxon>Salinisphaerales</taxon>
        <taxon>Salinisphaeraceae</taxon>
        <taxon>Salinisphaera</taxon>
    </lineage>
</organism>
<dbReference type="PANTHER" id="PTHR42879:SF2">
    <property type="entry name" value="3-OXOACYL-[ACYL-CARRIER-PROTEIN] REDUCTASE FABG"/>
    <property type="match status" value="1"/>
</dbReference>
<keyword evidence="5" id="KW-1185">Reference proteome</keyword>
<dbReference type="SMART" id="SM00822">
    <property type="entry name" value="PKS_KR"/>
    <property type="match status" value="1"/>
</dbReference>
<gene>
    <name evidence="4" type="ORF">C41B8_06792</name>
</gene>
<dbReference type="AlphaFoldDB" id="A0A084IMP7"/>
<evidence type="ECO:0000313" key="4">
    <source>
        <dbReference type="EMBL" id="KEZ77981.1"/>
    </source>
</evidence>
<dbReference type="PATRIC" id="fig|1304275.5.peg.1388"/>
<dbReference type="PANTHER" id="PTHR42879">
    <property type="entry name" value="3-OXOACYL-(ACYL-CARRIER-PROTEIN) REDUCTASE"/>
    <property type="match status" value="1"/>
</dbReference>
<dbReference type="Gene3D" id="3.40.50.720">
    <property type="entry name" value="NAD(P)-binding Rossmann-like Domain"/>
    <property type="match status" value="1"/>
</dbReference>
<dbReference type="RefSeq" id="WP_037335899.1">
    <property type="nucleotide sequence ID" value="NZ_APNK01000007.1"/>
</dbReference>
<dbReference type="PRINTS" id="PR00081">
    <property type="entry name" value="GDHRDH"/>
</dbReference>
<keyword evidence="2" id="KW-0560">Oxidoreductase</keyword>
<dbReference type="InterPro" id="IPR050259">
    <property type="entry name" value="SDR"/>
</dbReference>
<dbReference type="eggNOG" id="COG1028">
    <property type="taxonomic scope" value="Bacteria"/>
</dbReference>
<dbReference type="FunFam" id="3.40.50.720:FF:000173">
    <property type="entry name" value="3-oxoacyl-[acyl-carrier protein] reductase"/>
    <property type="match status" value="1"/>
</dbReference>
<dbReference type="PRINTS" id="PR00080">
    <property type="entry name" value="SDRFAMILY"/>
</dbReference>